<name>A0ACB7F6H8_NIBAL</name>
<evidence type="ECO:0000313" key="2">
    <source>
        <dbReference type="Proteomes" id="UP000805704"/>
    </source>
</evidence>
<evidence type="ECO:0000313" key="1">
    <source>
        <dbReference type="EMBL" id="KAG8009751.1"/>
    </source>
</evidence>
<organism evidence="1 2">
    <name type="scientific">Nibea albiflora</name>
    <name type="common">Yellow drum</name>
    <name type="synonym">Corvina albiflora</name>
    <dbReference type="NCBI Taxonomy" id="240163"/>
    <lineage>
        <taxon>Eukaryota</taxon>
        <taxon>Metazoa</taxon>
        <taxon>Chordata</taxon>
        <taxon>Craniata</taxon>
        <taxon>Vertebrata</taxon>
        <taxon>Euteleostomi</taxon>
        <taxon>Actinopterygii</taxon>
        <taxon>Neopterygii</taxon>
        <taxon>Teleostei</taxon>
        <taxon>Neoteleostei</taxon>
        <taxon>Acanthomorphata</taxon>
        <taxon>Eupercaria</taxon>
        <taxon>Sciaenidae</taxon>
        <taxon>Nibea</taxon>
    </lineage>
</organism>
<reference evidence="1" key="1">
    <citation type="submission" date="2020-04" db="EMBL/GenBank/DDBJ databases">
        <title>A chromosome-scale assembly and high-density genetic map of the yellow drum (Nibea albiflora) genome.</title>
        <authorList>
            <person name="Xu D."/>
            <person name="Zhang W."/>
            <person name="Chen R."/>
            <person name="Tan P."/>
            <person name="Wang L."/>
            <person name="Song H."/>
            <person name="Tian L."/>
            <person name="Zhu Q."/>
            <person name="Wang B."/>
        </authorList>
    </citation>
    <scope>NUCLEOTIDE SEQUENCE</scope>
    <source>
        <strain evidence="1">ZJHYS-2018</strain>
    </source>
</reference>
<dbReference type="EMBL" id="CM024804">
    <property type="protein sequence ID" value="KAG8009751.1"/>
    <property type="molecule type" value="Genomic_DNA"/>
</dbReference>
<feature type="non-terminal residue" evidence="1">
    <location>
        <position position="1"/>
    </location>
</feature>
<keyword evidence="2" id="KW-1185">Reference proteome</keyword>
<sequence>QLQLNVNDVSVRSASGAGLMIVGDDGFQTDPITSKTISDKPPQGLANPLPGHGGEIAGFFFKALCWLDFKVSGIQRLEEVGENEVHCKPAMGSTSASFPPCGDLRGPEGKRSLKMSRR</sequence>
<proteinExistence type="predicted"/>
<comment type="caution">
    <text evidence="1">The sequence shown here is derived from an EMBL/GenBank/DDBJ whole genome shotgun (WGS) entry which is preliminary data.</text>
</comment>
<dbReference type="Proteomes" id="UP000805704">
    <property type="component" value="Chromosome 16"/>
</dbReference>
<accession>A0ACB7F6H8</accession>
<gene>
    <name evidence="1" type="ORF">GBF38_013773</name>
</gene>
<protein>
    <submittedName>
        <fullName evidence="1">Uncharacterized protein</fullName>
    </submittedName>
</protein>